<sequence length="48" mass="5569">MDLAVIICPLVAFLLYYDTLQAGFVYDDKKRGCYRCFRVVHHERSDGA</sequence>
<dbReference type="EMBL" id="LRGB01001361">
    <property type="protein sequence ID" value="KZS12708.1"/>
    <property type="molecule type" value="Genomic_DNA"/>
</dbReference>
<evidence type="ECO:0000313" key="3">
    <source>
        <dbReference type="Proteomes" id="UP000076858"/>
    </source>
</evidence>
<reference evidence="2 3" key="1">
    <citation type="submission" date="2016-03" db="EMBL/GenBank/DDBJ databases">
        <title>EvidentialGene: Evidence-directed Construction of Genes on Genomes.</title>
        <authorList>
            <person name="Gilbert D.G."/>
            <person name="Choi J.-H."/>
            <person name="Mockaitis K."/>
            <person name="Colbourne J."/>
            <person name="Pfrender M."/>
        </authorList>
    </citation>
    <scope>NUCLEOTIDE SEQUENCE [LARGE SCALE GENOMIC DNA]</scope>
    <source>
        <strain evidence="2 3">Xinb3</strain>
        <tissue evidence="2">Complete organism</tissue>
    </source>
</reference>
<dbReference type="AlphaFoldDB" id="A0A164VVS2"/>
<keyword evidence="2" id="KW-0472">Membrane</keyword>
<evidence type="ECO:0000313" key="2">
    <source>
        <dbReference type="EMBL" id="KZS12708.1"/>
    </source>
</evidence>
<organism evidence="2 3">
    <name type="scientific">Daphnia magna</name>
    <dbReference type="NCBI Taxonomy" id="35525"/>
    <lineage>
        <taxon>Eukaryota</taxon>
        <taxon>Metazoa</taxon>
        <taxon>Ecdysozoa</taxon>
        <taxon>Arthropoda</taxon>
        <taxon>Crustacea</taxon>
        <taxon>Branchiopoda</taxon>
        <taxon>Diplostraca</taxon>
        <taxon>Cladocera</taxon>
        <taxon>Anomopoda</taxon>
        <taxon>Daphniidae</taxon>
        <taxon>Daphnia</taxon>
    </lineage>
</organism>
<comment type="caution">
    <text evidence="2">The sequence shown here is derived from an EMBL/GenBank/DDBJ whole genome shotgun (WGS) entry which is preliminary data.</text>
</comment>
<proteinExistence type="predicted"/>
<accession>A0A164VVS2</accession>
<keyword evidence="2" id="KW-0812">Transmembrane</keyword>
<feature type="chain" id="PRO_5007853936" evidence="1">
    <location>
        <begin position="23"/>
        <end position="48"/>
    </location>
</feature>
<name>A0A164VVS2_9CRUS</name>
<protein>
    <submittedName>
        <fullName evidence="2">Putative Transmembrane and tpr repeat-containing protein</fullName>
    </submittedName>
</protein>
<feature type="signal peptide" evidence="1">
    <location>
        <begin position="1"/>
        <end position="22"/>
    </location>
</feature>
<gene>
    <name evidence="2" type="ORF">APZ42_022897</name>
</gene>
<keyword evidence="3" id="KW-1185">Reference proteome</keyword>
<keyword evidence="1" id="KW-0732">Signal</keyword>
<evidence type="ECO:0000256" key="1">
    <source>
        <dbReference type="SAM" id="SignalP"/>
    </source>
</evidence>
<dbReference type="Proteomes" id="UP000076858">
    <property type="component" value="Unassembled WGS sequence"/>
</dbReference>